<evidence type="ECO:0000256" key="1">
    <source>
        <dbReference type="SAM" id="SignalP"/>
    </source>
</evidence>
<dbReference type="OrthoDB" id="1186563at2"/>
<organism evidence="2 3">
    <name type="scientific">Pedobacter lusitanus</name>
    <dbReference type="NCBI Taxonomy" id="1503925"/>
    <lineage>
        <taxon>Bacteria</taxon>
        <taxon>Pseudomonadati</taxon>
        <taxon>Bacteroidota</taxon>
        <taxon>Sphingobacteriia</taxon>
        <taxon>Sphingobacteriales</taxon>
        <taxon>Sphingobacteriaceae</taxon>
        <taxon>Pedobacter</taxon>
    </lineage>
</organism>
<protein>
    <recommendedName>
        <fullName evidence="4">Bacteroidetes-specific membrane protein</fullName>
    </recommendedName>
</protein>
<gene>
    <name evidence="2" type="ORF">TH53_07960</name>
</gene>
<proteinExistence type="predicted"/>
<dbReference type="RefSeq" id="WP_041880477.1">
    <property type="nucleotide sequence ID" value="NZ_CP157278.1"/>
</dbReference>
<dbReference type="NCBIfam" id="TIGR03519">
    <property type="entry name" value="T9SS_PorP_fam"/>
    <property type="match status" value="1"/>
</dbReference>
<keyword evidence="3" id="KW-1185">Reference proteome</keyword>
<evidence type="ECO:0000313" key="2">
    <source>
        <dbReference type="EMBL" id="KIO77701.1"/>
    </source>
</evidence>
<evidence type="ECO:0000313" key="3">
    <source>
        <dbReference type="Proteomes" id="UP000032049"/>
    </source>
</evidence>
<dbReference type="Pfam" id="PF11751">
    <property type="entry name" value="PorP_SprF"/>
    <property type="match status" value="1"/>
</dbReference>
<dbReference type="InterPro" id="IPR019861">
    <property type="entry name" value="PorP/SprF_Bacteroidetes"/>
</dbReference>
<accession>A0A0D0GT97</accession>
<sequence>MKKLSKIIVLGLLCITGASRVSAQIDPHFSQYYANPLWLNPGLTGVIDGDYRVSVNAKQQWGSVSHSYLTAGASFDMAPTKNLAFGGMILNQNAGDISYNYLNALASAAYRIRFGRAGLNMINFGLQAGILNKSFDPSKVTLGNQFNPGSGYDPNLPFNENFTSSNTLVPDVNAGVMYFDGSGDKRVNVFGGVAANHLTRPIDRFLGNDVRIPIRFTAHGGARVKVNEVLDITPNGLYMKQGNAHETSIGAYGQFYVNPEADLMFGSNYRFDDAAIAFFGLHLKNMTFGVSYDFNTSGLNRATGSKGGLELSISFTSRKGISGPNFFCPRL</sequence>
<evidence type="ECO:0008006" key="4">
    <source>
        <dbReference type="Google" id="ProtNLM"/>
    </source>
</evidence>
<reference evidence="2 3" key="1">
    <citation type="submission" date="2015-01" db="EMBL/GenBank/DDBJ databases">
        <title>Draft genome sequence of Pedobacter sp. NL19 isolated from sludge of an effluent treatment pond in an abandoned uranium mine.</title>
        <authorList>
            <person name="Santos T."/>
            <person name="Caetano T."/>
            <person name="Covas C."/>
            <person name="Cruz A."/>
            <person name="Mendo S."/>
        </authorList>
    </citation>
    <scope>NUCLEOTIDE SEQUENCE [LARGE SCALE GENOMIC DNA]</scope>
    <source>
        <strain evidence="2 3">NL19</strain>
    </source>
</reference>
<comment type="caution">
    <text evidence="2">The sequence shown here is derived from an EMBL/GenBank/DDBJ whole genome shotgun (WGS) entry which is preliminary data.</text>
</comment>
<name>A0A0D0GT97_9SPHI</name>
<feature type="chain" id="PRO_5002222755" description="Bacteroidetes-specific membrane protein" evidence="1">
    <location>
        <begin position="24"/>
        <end position="331"/>
    </location>
</feature>
<keyword evidence="1" id="KW-0732">Signal</keyword>
<dbReference type="STRING" id="1503925.TH53_07960"/>
<dbReference type="AlphaFoldDB" id="A0A0D0GT97"/>
<dbReference type="EMBL" id="JXRA01000030">
    <property type="protein sequence ID" value="KIO77701.1"/>
    <property type="molecule type" value="Genomic_DNA"/>
</dbReference>
<dbReference type="Proteomes" id="UP000032049">
    <property type="component" value="Unassembled WGS sequence"/>
</dbReference>
<feature type="signal peptide" evidence="1">
    <location>
        <begin position="1"/>
        <end position="23"/>
    </location>
</feature>